<comment type="similarity">
    <text evidence="2">In the central section; belongs to the CRISPR-associated helicase Cas3 family.</text>
</comment>
<dbReference type="GO" id="GO:0016787">
    <property type="term" value="F:hydrolase activity"/>
    <property type="evidence" value="ECO:0007669"/>
    <property type="project" value="UniProtKB-KW"/>
</dbReference>
<dbReference type="Gene3D" id="3.40.50.300">
    <property type="entry name" value="P-loop containing nucleotide triphosphate hydrolases"/>
    <property type="match status" value="2"/>
</dbReference>
<feature type="domain" description="HD Cas3-type" evidence="11">
    <location>
        <begin position="582"/>
        <end position="833"/>
    </location>
</feature>
<dbReference type="OrthoDB" id="9810236at2"/>
<dbReference type="InterPro" id="IPR050079">
    <property type="entry name" value="DEAD_box_RNA_helicase"/>
</dbReference>
<keyword evidence="4" id="KW-0479">Metal-binding</keyword>
<keyword evidence="12" id="KW-0614">Plasmid</keyword>
<sequence length="844" mass="94385">MDIPSALQALFGNSPYAYQIRVAEALLSGKNIVLRAPTGAGKTEAALGPYLLAWEHKQIDFPLRCIIASPMRTLAKDLHGRAQEVGDGLGLTVKLHTGEDPTDPLLEADIIVTTVDQLLSNYLHVPYSQSHRGRNIGAGGVVASYVVLDEFHLFDPQRAFRTTLEMARALSGVTPFLFMTATMSGELTQKLAEAVGADFITPSQTELDVMTSQQKTRRFRRVDTMLTAQAVAGAHERRSIAIANTVDRVQTLHADLQRLQDEGHPKLRDVTLALLHSRFFPTHRNTHEQRLKTLLGEGSPENVILVASQAIEVGLNISSENMHTEICPGNALLQRAGRNARYKGENGVVSVYTLPLDQKGEWDTLPYKGQDNVIRATWDALTALPSPVQPQAEEQLIDAVHTAGDERNWAEYLAVRKTTHRDKMKSAFEGDRSMRPALIRDIQNVTLLLVPSEMDLSTWEEVNRHERIGVPWVNFALLEDNRRNLKQEYDLEDNWLVKVPHEVEPEESRSGGESREPTRLEWKTVTDAAELKLETLVQVNPKFVFYTAQEGFRWEAPEGRALGVQDFPPIHSPRSSGERLDYWYTYESYELHIERVLAASYKYAADVWRLCPKVDAKFALPTGTTELALRAAIAAHDIGKLSEGWQRWTRRWQAEQVRKYTGQLLWNGVEEAAQHGATPQGKGEYCAHTDYHPKHDQMSSKTFEKAQGHRPPHAGESAAVLSESFGDFLMDRLGEDQGLSMLQGILGAVCRHHGANHMGEVAPWQLDAGAAAEANRVFERLTGVPLDAERLNDLQRWGVEAVTDPDMPAPDDALAWMVYTLASRALRLGDTRSFEDVRRKEAVT</sequence>
<dbReference type="PANTHER" id="PTHR47959:SF16">
    <property type="entry name" value="CRISPR-ASSOCIATED NUCLEASE_HELICASE CAS3-RELATED"/>
    <property type="match status" value="1"/>
</dbReference>
<keyword evidence="5" id="KW-0547">Nucleotide-binding</keyword>
<keyword evidence="13" id="KW-1185">Reference proteome</keyword>
<proteinExistence type="inferred from homology"/>
<keyword evidence="3" id="KW-0540">Nuclease</keyword>
<dbReference type="GO" id="GO:0046872">
    <property type="term" value="F:metal ion binding"/>
    <property type="evidence" value="ECO:0007669"/>
    <property type="project" value="UniProtKB-KW"/>
</dbReference>
<evidence type="ECO:0000259" key="10">
    <source>
        <dbReference type="PROSITE" id="PS51192"/>
    </source>
</evidence>
<evidence type="ECO:0000256" key="7">
    <source>
        <dbReference type="ARBA" id="ARBA00022806"/>
    </source>
</evidence>
<dbReference type="InterPro" id="IPR054712">
    <property type="entry name" value="Cas3-like_dom"/>
</dbReference>
<dbReference type="PATRIC" id="fig|745776.4.peg.3565"/>
<dbReference type="InterPro" id="IPR006474">
    <property type="entry name" value="Helicase_Cas3_CRISPR-ass_core"/>
</dbReference>
<evidence type="ECO:0000313" key="12">
    <source>
        <dbReference type="EMBL" id="AFD27466.1"/>
    </source>
</evidence>
<dbReference type="PROSITE" id="PS51643">
    <property type="entry name" value="HD_CAS3"/>
    <property type="match status" value="1"/>
</dbReference>
<reference evidence="12 13" key="1">
    <citation type="journal article" date="2012" name="PLoS ONE">
        <title>Genome sequence and transcriptome analysis of the radioresistant bacterium Deinococcus gobiensis: insights into the extreme environmental adaptations.</title>
        <authorList>
            <person name="Yuan M."/>
            <person name="Chen M."/>
            <person name="Zhang W."/>
            <person name="Lu W."/>
            <person name="Wang J."/>
            <person name="Yang M."/>
            <person name="Zhao P."/>
            <person name="Tang R."/>
            <person name="Li X."/>
            <person name="Hao Y."/>
            <person name="Zhou Z."/>
            <person name="Zhan Y."/>
            <person name="Yu H."/>
            <person name="Teng C."/>
            <person name="Yan Y."/>
            <person name="Ping S."/>
            <person name="Wang Y."/>
            <person name="Lin M."/>
        </authorList>
    </citation>
    <scope>NUCLEOTIDE SEQUENCE [LARGE SCALE GENOMIC DNA]</scope>
    <source>
        <strain evidence="13">DSM 21396 / JCM 16679 / CGMCC 1.7299 / I-0</strain>
        <plasmid evidence="12">P2</plasmid>
    </source>
</reference>
<dbReference type="InterPro" id="IPR027417">
    <property type="entry name" value="P-loop_NTPase"/>
</dbReference>
<dbReference type="InterPro" id="IPR011545">
    <property type="entry name" value="DEAD/DEAH_box_helicase_dom"/>
</dbReference>
<dbReference type="SUPFAM" id="SSF52540">
    <property type="entry name" value="P-loop containing nucleoside triphosphate hydrolases"/>
    <property type="match status" value="1"/>
</dbReference>
<dbReference type="PANTHER" id="PTHR47959">
    <property type="entry name" value="ATP-DEPENDENT RNA HELICASE RHLE-RELATED"/>
    <property type="match status" value="1"/>
</dbReference>
<evidence type="ECO:0000256" key="5">
    <source>
        <dbReference type="ARBA" id="ARBA00022741"/>
    </source>
</evidence>
<feature type="domain" description="Helicase ATP-binding" evidence="10">
    <location>
        <begin position="23"/>
        <end position="201"/>
    </location>
</feature>
<dbReference type="NCBIfam" id="TIGR01587">
    <property type="entry name" value="cas3_core"/>
    <property type="match status" value="1"/>
</dbReference>
<dbReference type="PROSITE" id="PS51192">
    <property type="entry name" value="HELICASE_ATP_BIND_1"/>
    <property type="match status" value="1"/>
</dbReference>
<evidence type="ECO:0000256" key="9">
    <source>
        <dbReference type="ARBA" id="ARBA00023118"/>
    </source>
</evidence>
<keyword evidence="9" id="KW-0051">Antiviral defense</keyword>
<keyword evidence="8" id="KW-0067">ATP-binding</keyword>
<evidence type="ECO:0000256" key="6">
    <source>
        <dbReference type="ARBA" id="ARBA00022801"/>
    </source>
</evidence>
<accession>H8H1R9</accession>
<dbReference type="GO" id="GO:0004518">
    <property type="term" value="F:nuclease activity"/>
    <property type="evidence" value="ECO:0007669"/>
    <property type="project" value="UniProtKB-KW"/>
</dbReference>
<organism evidence="12 13">
    <name type="scientific">Deinococcus gobiensis (strain DSM 21396 / JCM 16679 / CGMCC 1.7299 / I-0)</name>
    <dbReference type="NCBI Taxonomy" id="745776"/>
    <lineage>
        <taxon>Bacteria</taxon>
        <taxon>Thermotogati</taxon>
        <taxon>Deinococcota</taxon>
        <taxon>Deinococci</taxon>
        <taxon>Deinococcales</taxon>
        <taxon>Deinococcaceae</taxon>
        <taxon>Deinococcus</taxon>
    </lineage>
</organism>
<protein>
    <submittedName>
        <fullName evidence="12">CRISPR-associated helicase Cas3</fullName>
    </submittedName>
</protein>
<keyword evidence="7" id="KW-0347">Helicase</keyword>
<dbReference type="Pfam" id="PF00270">
    <property type="entry name" value="DEAD"/>
    <property type="match status" value="1"/>
</dbReference>
<dbReference type="GO" id="GO:0051607">
    <property type="term" value="P:defense response to virus"/>
    <property type="evidence" value="ECO:0007669"/>
    <property type="project" value="UniProtKB-KW"/>
</dbReference>
<dbReference type="InterPro" id="IPR038257">
    <property type="entry name" value="CRISPR-assoc_Cas3_HD_sf"/>
</dbReference>
<dbReference type="GO" id="GO:0005524">
    <property type="term" value="F:ATP binding"/>
    <property type="evidence" value="ECO:0007669"/>
    <property type="project" value="UniProtKB-KW"/>
</dbReference>
<dbReference type="RefSeq" id="WP_014686562.1">
    <property type="nucleotide sequence ID" value="NC_017791.1"/>
</dbReference>
<dbReference type="HOGENOM" id="CLU_367100_0_0_0"/>
<geneLocation type="plasmid" evidence="12 13">
    <name>P2</name>
</geneLocation>
<evidence type="ECO:0000313" key="13">
    <source>
        <dbReference type="Proteomes" id="UP000007575"/>
    </source>
</evidence>
<dbReference type="GO" id="GO:0005829">
    <property type="term" value="C:cytosol"/>
    <property type="evidence" value="ECO:0007669"/>
    <property type="project" value="TreeGrafter"/>
</dbReference>
<dbReference type="EMBL" id="CP002193">
    <property type="protein sequence ID" value="AFD27466.1"/>
    <property type="molecule type" value="Genomic_DNA"/>
</dbReference>
<dbReference type="GO" id="GO:0003676">
    <property type="term" value="F:nucleic acid binding"/>
    <property type="evidence" value="ECO:0007669"/>
    <property type="project" value="InterPro"/>
</dbReference>
<name>H8H1R9_DEIGI</name>
<dbReference type="GO" id="GO:0003724">
    <property type="term" value="F:RNA helicase activity"/>
    <property type="evidence" value="ECO:0007669"/>
    <property type="project" value="TreeGrafter"/>
</dbReference>
<dbReference type="AlphaFoldDB" id="H8H1R9"/>
<dbReference type="InterPro" id="IPR014001">
    <property type="entry name" value="Helicase_ATP-bd"/>
</dbReference>
<evidence type="ECO:0000256" key="4">
    <source>
        <dbReference type="ARBA" id="ARBA00022723"/>
    </source>
</evidence>
<dbReference type="KEGG" id="dgo:DGo_PB0197"/>
<dbReference type="Pfam" id="PF22590">
    <property type="entry name" value="Cas3-like_C_2"/>
    <property type="match status" value="1"/>
</dbReference>
<evidence type="ECO:0000259" key="11">
    <source>
        <dbReference type="PROSITE" id="PS51643"/>
    </source>
</evidence>
<gene>
    <name evidence="12" type="primary">cas3</name>
    <name evidence="12" type="ordered locus">DGo_PB0197</name>
</gene>
<keyword evidence="6" id="KW-0378">Hydrolase</keyword>
<comment type="similarity">
    <text evidence="1">In the N-terminal section; belongs to the CRISPR-associated nuclease Cas3-HD family.</text>
</comment>
<evidence type="ECO:0000256" key="3">
    <source>
        <dbReference type="ARBA" id="ARBA00022722"/>
    </source>
</evidence>
<dbReference type="Gene3D" id="1.10.3210.30">
    <property type="match status" value="1"/>
</dbReference>
<dbReference type="InterPro" id="IPR006483">
    <property type="entry name" value="CRISPR-assoc_Cas3_HD"/>
</dbReference>
<evidence type="ECO:0000256" key="2">
    <source>
        <dbReference type="ARBA" id="ARBA00009046"/>
    </source>
</evidence>
<evidence type="ECO:0000256" key="8">
    <source>
        <dbReference type="ARBA" id="ARBA00022840"/>
    </source>
</evidence>
<dbReference type="Proteomes" id="UP000007575">
    <property type="component" value="Plasmid P2"/>
</dbReference>
<dbReference type="SMART" id="SM00487">
    <property type="entry name" value="DEXDc"/>
    <property type="match status" value="1"/>
</dbReference>
<evidence type="ECO:0000256" key="1">
    <source>
        <dbReference type="ARBA" id="ARBA00006847"/>
    </source>
</evidence>